<protein>
    <submittedName>
        <fullName evidence="7">Molybdenum transport protein ModE</fullName>
    </submittedName>
</protein>
<dbReference type="InterPro" id="IPR004606">
    <property type="entry name" value="Mop_domain"/>
</dbReference>
<dbReference type="PANTHER" id="PTHR30432">
    <property type="entry name" value="TRANSCRIPTIONAL REGULATOR MODE"/>
    <property type="match status" value="1"/>
</dbReference>
<proteinExistence type="inferred from homology"/>
<dbReference type="InterPro" id="IPR051815">
    <property type="entry name" value="Molybdate_resp_trans_reg"/>
</dbReference>
<evidence type="ECO:0000256" key="4">
    <source>
        <dbReference type="ARBA" id="ARBA00022737"/>
    </source>
</evidence>
<dbReference type="GO" id="GO:0030151">
    <property type="term" value="F:molybdenum ion binding"/>
    <property type="evidence" value="ECO:0007669"/>
    <property type="project" value="UniProtKB-UniRule"/>
</dbReference>
<name>A0A1R4HDQ9_9GAMM</name>
<evidence type="ECO:0000256" key="1">
    <source>
        <dbReference type="ARBA" id="ARBA00008110"/>
    </source>
</evidence>
<dbReference type="InterPro" id="IPR008995">
    <property type="entry name" value="Mo/tungstate-bd_C_term_dom"/>
</dbReference>
<evidence type="ECO:0000313" key="7">
    <source>
        <dbReference type="EMBL" id="SJM94347.1"/>
    </source>
</evidence>
<evidence type="ECO:0000256" key="2">
    <source>
        <dbReference type="ARBA" id="ARBA00022448"/>
    </source>
</evidence>
<evidence type="ECO:0000256" key="3">
    <source>
        <dbReference type="ARBA" id="ARBA00022505"/>
    </source>
</evidence>
<dbReference type="EMBL" id="FUKJ01000326">
    <property type="protein sequence ID" value="SJM94347.1"/>
    <property type="molecule type" value="Genomic_DNA"/>
</dbReference>
<keyword evidence="4" id="KW-0677">Repeat</keyword>
<keyword evidence="8" id="KW-1185">Reference proteome</keyword>
<gene>
    <name evidence="7" type="primary">modE</name>
    <name evidence="7" type="ORF">CRENPOLYSF2_3920006</name>
</gene>
<evidence type="ECO:0000313" key="8">
    <source>
        <dbReference type="Proteomes" id="UP000195442"/>
    </source>
</evidence>
<dbReference type="InterPro" id="IPR036388">
    <property type="entry name" value="WH-like_DNA-bd_sf"/>
</dbReference>
<dbReference type="SUPFAM" id="SSF50331">
    <property type="entry name" value="MOP-like"/>
    <property type="match status" value="2"/>
</dbReference>
<accession>A0A1R4HDQ9</accession>
<dbReference type="Gene3D" id="2.40.50.100">
    <property type="match status" value="2"/>
</dbReference>
<dbReference type="PROSITE" id="PS51866">
    <property type="entry name" value="MOP"/>
    <property type="match status" value="2"/>
</dbReference>
<comment type="similarity">
    <text evidence="1 5">Belongs to the ModE family.</text>
</comment>
<dbReference type="RefSeq" id="WP_087147763.1">
    <property type="nucleotide sequence ID" value="NZ_FUKJ01000326.1"/>
</dbReference>
<evidence type="ECO:0000259" key="6">
    <source>
        <dbReference type="PROSITE" id="PS51866"/>
    </source>
</evidence>
<dbReference type="PANTHER" id="PTHR30432:SF1">
    <property type="entry name" value="DNA-BINDING TRANSCRIPTIONAL DUAL REGULATOR MODE"/>
    <property type="match status" value="1"/>
</dbReference>
<keyword evidence="2 5" id="KW-0813">Transport</keyword>
<dbReference type="InterPro" id="IPR005116">
    <property type="entry name" value="Transp-assoc_OB_typ1"/>
</dbReference>
<sequence length="273" mass="28879">MSDFEQPVNVNLPPWVDAELRLLGGLNERLFKLLAAIQKTGSINQAAKEIGMTYKGGWEMIERANNLAPKVLVSTAVGGSQGGGTRLTPAGLSFLELFTRIQQEHRQFLEQLNQRLTSSQDVVFLLKRLIMKASARNQLFGKVVSVFAGTVNVTLEIVLKGGETLVATITKESAEALGIQKGLAVVGLIKAPQIMLVTDFGGYRLSARNQLAGTITRIQLGAVNAEVIIALKGGDSIAATVTNESIESLALAVGNPATAVFKAGAVVIGVAAE</sequence>
<organism evidence="7 8">
    <name type="scientific">Crenothrix polyspora</name>
    <dbReference type="NCBI Taxonomy" id="360316"/>
    <lineage>
        <taxon>Bacteria</taxon>
        <taxon>Pseudomonadati</taxon>
        <taxon>Pseudomonadota</taxon>
        <taxon>Gammaproteobacteria</taxon>
        <taxon>Methylococcales</taxon>
        <taxon>Crenotrichaceae</taxon>
        <taxon>Crenothrix</taxon>
    </lineage>
</organism>
<dbReference type="GO" id="GO:0015689">
    <property type="term" value="P:molybdate ion transport"/>
    <property type="evidence" value="ECO:0007669"/>
    <property type="project" value="UniProtKB-UniRule"/>
</dbReference>
<dbReference type="InterPro" id="IPR036390">
    <property type="entry name" value="WH_DNA-bd_sf"/>
</dbReference>
<dbReference type="SUPFAM" id="SSF46785">
    <property type="entry name" value="Winged helix' DNA-binding domain"/>
    <property type="match status" value="1"/>
</dbReference>
<feature type="domain" description="Mop" evidence="6">
    <location>
        <begin position="204"/>
        <end position="270"/>
    </location>
</feature>
<dbReference type="AlphaFoldDB" id="A0A1R4HDQ9"/>
<dbReference type="Proteomes" id="UP000195442">
    <property type="component" value="Unassembled WGS sequence"/>
</dbReference>
<reference evidence="8" key="1">
    <citation type="submission" date="2017-02" db="EMBL/GenBank/DDBJ databases">
        <authorList>
            <person name="Daims H."/>
        </authorList>
    </citation>
    <scope>NUCLEOTIDE SEQUENCE [LARGE SCALE GENOMIC DNA]</scope>
</reference>
<dbReference type="PIRSF" id="PIRSF005763">
    <property type="entry name" value="Txn_reg_ModE"/>
    <property type="match status" value="1"/>
</dbReference>
<dbReference type="Pfam" id="PF03459">
    <property type="entry name" value="TOBE"/>
    <property type="match status" value="2"/>
</dbReference>
<dbReference type="GO" id="GO:0006355">
    <property type="term" value="P:regulation of DNA-templated transcription"/>
    <property type="evidence" value="ECO:0007669"/>
    <property type="project" value="InterPro"/>
</dbReference>
<feature type="domain" description="Mop" evidence="6">
    <location>
        <begin position="132"/>
        <end position="198"/>
    </location>
</feature>
<dbReference type="InterPro" id="IPR016462">
    <property type="entry name" value="ModE"/>
</dbReference>
<keyword evidence="3 5" id="KW-0500">Molybdenum</keyword>
<dbReference type="Gene3D" id="1.10.10.10">
    <property type="entry name" value="Winged helix-like DNA-binding domain superfamily/Winged helix DNA-binding domain"/>
    <property type="match status" value="1"/>
</dbReference>
<dbReference type="OrthoDB" id="9800709at2"/>
<evidence type="ECO:0000256" key="5">
    <source>
        <dbReference type="PIRNR" id="PIRNR005763"/>
    </source>
</evidence>
<dbReference type="NCBIfam" id="TIGR00638">
    <property type="entry name" value="Mop"/>
    <property type="match status" value="2"/>
</dbReference>